<dbReference type="EMBL" id="JANPWB010000005">
    <property type="protein sequence ID" value="KAJ1189095.1"/>
    <property type="molecule type" value="Genomic_DNA"/>
</dbReference>
<evidence type="ECO:0000256" key="1">
    <source>
        <dbReference type="SAM" id="MobiDB-lite"/>
    </source>
</evidence>
<evidence type="ECO:0000313" key="3">
    <source>
        <dbReference type="Proteomes" id="UP001066276"/>
    </source>
</evidence>
<accession>A0AAV7UJ65</accession>
<feature type="region of interest" description="Disordered" evidence="1">
    <location>
        <begin position="42"/>
        <end position="68"/>
    </location>
</feature>
<organism evidence="2 3">
    <name type="scientific">Pleurodeles waltl</name>
    <name type="common">Iberian ribbed newt</name>
    <dbReference type="NCBI Taxonomy" id="8319"/>
    <lineage>
        <taxon>Eukaryota</taxon>
        <taxon>Metazoa</taxon>
        <taxon>Chordata</taxon>
        <taxon>Craniata</taxon>
        <taxon>Vertebrata</taxon>
        <taxon>Euteleostomi</taxon>
        <taxon>Amphibia</taxon>
        <taxon>Batrachia</taxon>
        <taxon>Caudata</taxon>
        <taxon>Salamandroidea</taxon>
        <taxon>Salamandridae</taxon>
        <taxon>Pleurodelinae</taxon>
        <taxon>Pleurodeles</taxon>
    </lineage>
</organism>
<comment type="caution">
    <text evidence="2">The sequence shown here is derived from an EMBL/GenBank/DDBJ whole genome shotgun (WGS) entry which is preliminary data.</text>
</comment>
<dbReference type="Proteomes" id="UP001066276">
    <property type="component" value="Chromosome 3_1"/>
</dbReference>
<protein>
    <submittedName>
        <fullName evidence="2">Uncharacterized protein</fullName>
    </submittedName>
</protein>
<reference evidence="2" key="1">
    <citation type="journal article" date="2022" name="bioRxiv">
        <title>Sequencing and chromosome-scale assembly of the giantPleurodeles waltlgenome.</title>
        <authorList>
            <person name="Brown T."/>
            <person name="Elewa A."/>
            <person name="Iarovenko S."/>
            <person name="Subramanian E."/>
            <person name="Araus A.J."/>
            <person name="Petzold A."/>
            <person name="Susuki M."/>
            <person name="Suzuki K.-i.T."/>
            <person name="Hayashi T."/>
            <person name="Toyoda A."/>
            <person name="Oliveira C."/>
            <person name="Osipova E."/>
            <person name="Leigh N.D."/>
            <person name="Simon A."/>
            <person name="Yun M.H."/>
        </authorList>
    </citation>
    <scope>NUCLEOTIDE SEQUENCE</scope>
    <source>
        <strain evidence="2">20211129_DDA</strain>
        <tissue evidence="2">Liver</tissue>
    </source>
</reference>
<keyword evidence="3" id="KW-1185">Reference proteome</keyword>
<gene>
    <name evidence="2" type="ORF">NDU88_005846</name>
</gene>
<dbReference type="AlphaFoldDB" id="A0AAV7UJ65"/>
<name>A0AAV7UJ65_PLEWA</name>
<proteinExistence type="predicted"/>
<evidence type="ECO:0000313" key="2">
    <source>
        <dbReference type="EMBL" id="KAJ1189095.1"/>
    </source>
</evidence>
<sequence length="83" mass="8806">MPRVPPPPILPLSVAVMQLDQSCVKNPLLPLPLLEEARALDDAQPLATKRKTSPAKEKASASLQLLAPPSSASEVLNRTFLGA</sequence>